<reference evidence="11" key="1">
    <citation type="submission" date="2020-08" db="EMBL/GenBank/DDBJ databases">
        <title>Genome public.</title>
        <authorList>
            <person name="Liu C."/>
            <person name="Sun Q."/>
        </authorList>
    </citation>
    <scope>NUCLEOTIDE SEQUENCE</scope>
    <source>
        <strain evidence="11">BX5</strain>
    </source>
</reference>
<evidence type="ECO:0000256" key="1">
    <source>
        <dbReference type="ARBA" id="ARBA00004651"/>
    </source>
</evidence>
<keyword evidence="12" id="KW-1185">Reference proteome</keyword>
<evidence type="ECO:0000256" key="4">
    <source>
        <dbReference type="ARBA" id="ARBA00022475"/>
    </source>
</evidence>
<evidence type="ECO:0000256" key="9">
    <source>
        <dbReference type="SAM" id="Phobius"/>
    </source>
</evidence>
<evidence type="ECO:0000256" key="6">
    <source>
        <dbReference type="ARBA" id="ARBA00022989"/>
    </source>
</evidence>
<comment type="subcellular location">
    <subcellularLocation>
        <location evidence="1">Cell membrane</location>
        <topology evidence="1">Multi-pass membrane protein</topology>
    </subcellularLocation>
</comment>
<name>A0A8J6J6E3_9FIRM</name>
<evidence type="ECO:0000259" key="10">
    <source>
        <dbReference type="Pfam" id="PF01618"/>
    </source>
</evidence>
<dbReference type="GO" id="GO:0071978">
    <property type="term" value="P:bacterial-type flagellum-dependent swarming motility"/>
    <property type="evidence" value="ECO:0007669"/>
    <property type="project" value="InterPro"/>
</dbReference>
<keyword evidence="7 9" id="KW-0472">Membrane</keyword>
<evidence type="ECO:0000256" key="7">
    <source>
        <dbReference type="ARBA" id="ARBA00023136"/>
    </source>
</evidence>
<comment type="similarity">
    <text evidence="2">Belongs to the MotA family.</text>
</comment>
<protein>
    <submittedName>
        <fullName evidence="11">MotA/TolQ/ExbB proton channel family protein</fullName>
    </submittedName>
</protein>
<keyword evidence="3" id="KW-0813">Transport</keyword>
<gene>
    <name evidence="11" type="ORF">H8S55_11680</name>
</gene>
<dbReference type="GO" id="GO:0006935">
    <property type="term" value="P:chemotaxis"/>
    <property type="evidence" value="ECO:0007669"/>
    <property type="project" value="InterPro"/>
</dbReference>
<keyword evidence="6 9" id="KW-1133">Transmembrane helix</keyword>
<feature type="domain" description="MotA/TolQ/ExbB proton channel" evidence="10">
    <location>
        <begin position="112"/>
        <end position="231"/>
    </location>
</feature>
<dbReference type="InterPro" id="IPR000540">
    <property type="entry name" value="Flag_MotA_CS"/>
</dbReference>
<feature type="transmembrane region" description="Helical" evidence="9">
    <location>
        <begin position="164"/>
        <end position="181"/>
    </location>
</feature>
<accession>A0A8J6J6E3</accession>
<evidence type="ECO:0000313" key="11">
    <source>
        <dbReference type="EMBL" id="MBC5717967.1"/>
    </source>
</evidence>
<dbReference type="InterPro" id="IPR002898">
    <property type="entry name" value="MotA_ExbB_proton_chnl"/>
</dbReference>
<dbReference type="Pfam" id="PF01618">
    <property type="entry name" value="MotA_ExbB"/>
    <property type="match status" value="1"/>
</dbReference>
<dbReference type="PANTHER" id="PTHR30433:SF2">
    <property type="entry name" value="MOTILITY PROTEIN A"/>
    <property type="match status" value="1"/>
</dbReference>
<feature type="transmembrane region" description="Helical" evidence="9">
    <location>
        <begin position="39"/>
        <end position="63"/>
    </location>
</feature>
<feature type="region of interest" description="Disordered" evidence="8">
    <location>
        <begin position="263"/>
        <end position="282"/>
    </location>
</feature>
<organism evidence="11 12">
    <name type="scientific">Flintibacter faecis</name>
    <dbReference type="NCBI Taxonomy" id="2763047"/>
    <lineage>
        <taxon>Bacteria</taxon>
        <taxon>Bacillati</taxon>
        <taxon>Bacillota</taxon>
        <taxon>Clostridia</taxon>
        <taxon>Eubacteriales</taxon>
        <taxon>Flintibacter</taxon>
    </lineage>
</organism>
<comment type="caution">
    <text evidence="11">The sequence shown here is derived from an EMBL/GenBank/DDBJ whole genome shotgun (WGS) entry which is preliminary data.</text>
</comment>
<dbReference type="RefSeq" id="WP_186879098.1">
    <property type="nucleotide sequence ID" value="NZ_JACOPN010000008.1"/>
</dbReference>
<evidence type="ECO:0000256" key="3">
    <source>
        <dbReference type="ARBA" id="ARBA00022448"/>
    </source>
</evidence>
<feature type="transmembrane region" description="Helical" evidence="9">
    <location>
        <begin position="201"/>
        <end position="223"/>
    </location>
</feature>
<evidence type="ECO:0000256" key="5">
    <source>
        <dbReference type="ARBA" id="ARBA00022692"/>
    </source>
</evidence>
<feature type="compositionally biased region" description="Basic and acidic residues" evidence="8">
    <location>
        <begin position="264"/>
        <end position="282"/>
    </location>
</feature>
<dbReference type="InterPro" id="IPR047055">
    <property type="entry name" value="MotA-like"/>
</dbReference>
<sequence>MNLNYIIGLVGAALVCIFGMVTSVKLGATPPITINFANIINFFDPASILIVIGCTIFIVVASFPGKMLKAMPKHFKIILNNKLYDPGKYIDQLVDLAQIARKNGLLALEEKANSQEDPFFKQAIMLIVDAYDQDKVRSILENDIECMSARHEDAAAMYDKASSVAPAFGMVGTLVGLINMLKGMSLDGDGASNIGSDMGTALITTLYGCILAHMVFGPIATLLRNRDEEEVLCKMIIVEGIMSIQAGENPKFLRDRLLTYMAQKQREGSGKGKGADKGGEEE</sequence>
<dbReference type="PROSITE" id="PS01307">
    <property type="entry name" value="MOTA"/>
    <property type="match status" value="1"/>
</dbReference>
<dbReference type="Proteomes" id="UP000602260">
    <property type="component" value="Unassembled WGS sequence"/>
</dbReference>
<dbReference type="PANTHER" id="PTHR30433">
    <property type="entry name" value="CHEMOTAXIS PROTEIN MOTA"/>
    <property type="match status" value="1"/>
</dbReference>
<evidence type="ECO:0000313" key="12">
    <source>
        <dbReference type="Proteomes" id="UP000602260"/>
    </source>
</evidence>
<keyword evidence="4" id="KW-1003">Cell membrane</keyword>
<proteinExistence type="inferred from homology"/>
<dbReference type="AlphaFoldDB" id="A0A8J6J6E3"/>
<dbReference type="GO" id="GO:0005886">
    <property type="term" value="C:plasma membrane"/>
    <property type="evidence" value="ECO:0007669"/>
    <property type="project" value="UniProtKB-SubCell"/>
</dbReference>
<evidence type="ECO:0000256" key="8">
    <source>
        <dbReference type="SAM" id="MobiDB-lite"/>
    </source>
</evidence>
<evidence type="ECO:0000256" key="2">
    <source>
        <dbReference type="ARBA" id="ARBA00008038"/>
    </source>
</evidence>
<keyword evidence="5 9" id="KW-0812">Transmembrane</keyword>
<dbReference type="EMBL" id="JACOPN010000008">
    <property type="protein sequence ID" value="MBC5717967.1"/>
    <property type="molecule type" value="Genomic_DNA"/>
</dbReference>